<evidence type="ECO:0000256" key="1">
    <source>
        <dbReference type="SAM" id="Phobius"/>
    </source>
</evidence>
<keyword evidence="3" id="KW-1185">Reference proteome</keyword>
<dbReference type="Proteomes" id="UP001163096">
    <property type="component" value="Chromosome"/>
</dbReference>
<dbReference type="AlphaFoldDB" id="A0A9X9T7F5"/>
<protein>
    <submittedName>
        <fullName evidence="2">Uncharacterized protein</fullName>
    </submittedName>
</protein>
<keyword evidence="1" id="KW-1133">Transmembrane helix</keyword>
<dbReference type="GeneID" id="76833453"/>
<sequence>MDIQESIVDIILAIVLIISTLVLIMRVWQDLILAVAATLMMASLGGLFLSLGAKIRNLDQNVIARERTMRMNLDELNVMVSNKCDTMISEVHQIVGELSRRVYR</sequence>
<dbReference type="EMBL" id="CP113361">
    <property type="protein sequence ID" value="WAI01313.1"/>
    <property type="molecule type" value="Genomic_DNA"/>
</dbReference>
<gene>
    <name evidence="2" type="ORF">OU421_00085</name>
</gene>
<keyword evidence="1" id="KW-0812">Transmembrane</keyword>
<dbReference type="KEGG" id="mou:OU421_00085"/>
<organism evidence="2 3">
    <name type="scientific">Methanogenium organophilum</name>
    <dbReference type="NCBI Taxonomy" id="2199"/>
    <lineage>
        <taxon>Archaea</taxon>
        <taxon>Methanobacteriati</taxon>
        <taxon>Methanobacteriota</taxon>
        <taxon>Stenosarchaea group</taxon>
        <taxon>Methanomicrobia</taxon>
        <taxon>Methanomicrobiales</taxon>
        <taxon>Methanomicrobiaceae</taxon>
        <taxon>Methanogenium</taxon>
    </lineage>
</organism>
<keyword evidence="1" id="KW-0472">Membrane</keyword>
<feature type="transmembrane region" description="Helical" evidence="1">
    <location>
        <begin position="31"/>
        <end position="51"/>
    </location>
</feature>
<reference evidence="2" key="1">
    <citation type="submission" date="2022-11" db="EMBL/GenBank/DDBJ databases">
        <title>Complete genome sequence of Methanogenium organophilum DSM 3596.</title>
        <authorList>
            <person name="Chen S.-C."/>
            <person name="Lai S.-J."/>
            <person name="You Y.-T."/>
        </authorList>
    </citation>
    <scope>NUCLEOTIDE SEQUENCE</scope>
    <source>
        <strain evidence="2">DSM 3596</strain>
    </source>
</reference>
<proteinExistence type="predicted"/>
<evidence type="ECO:0000313" key="3">
    <source>
        <dbReference type="Proteomes" id="UP001163096"/>
    </source>
</evidence>
<accession>A0A9X9T7F5</accession>
<evidence type="ECO:0000313" key="2">
    <source>
        <dbReference type="EMBL" id="WAI01313.1"/>
    </source>
</evidence>
<dbReference type="RefSeq" id="WP_268186539.1">
    <property type="nucleotide sequence ID" value="NZ_CP113361.1"/>
</dbReference>
<name>A0A9X9T7F5_METOG</name>
<feature type="transmembrane region" description="Helical" evidence="1">
    <location>
        <begin position="7"/>
        <end position="25"/>
    </location>
</feature>